<name>A0A0P0NVZ9_9CAUL</name>
<dbReference type="KEGG" id="chq:AQ619_01650"/>
<accession>A0A0P0NVZ9</accession>
<dbReference type="Proteomes" id="UP000056905">
    <property type="component" value="Chromosome"/>
</dbReference>
<dbReference type="AlphaFoldDB" id="A0A0P0NVZ9"/>
<organism evidence="2 3">
    <name type="scientific">Caulobacter henricii</name>
    <dbReference type="NCBI Taxonomy" id="69395"/>
    <lineage>
        <taxon>Bacteria</taxon>
        <taxon>Pseudomonadati</taxon>
        <taxon>Pseudomonadota</taxon>
        <taxon>Alphaproteobacteria</taxon>
        <taxon>Caulobacterales</taxon>
        <taxon>Caulobacteraceae</taxon>
        <taxon>Caulobacter</taxon>
    </lineage>
</organism>
<feature type="signal peptide" evidence="1">
    <location>
        <begin position="1"/>
        <end position="20"/>
    </location>
</feature>
<dbReference type="RefSeq" id="WP_062143357.1">
    <property type="nucleotide sequence ID" value="NZ_CP013002.1"/>
</dbReference>
<proteinExistence type="predicted"/>
<protein>
    <submittedName>
        <fullName evidence="2">Uncharacterized protein</fullName>
    </submittedName>
</protein>
<dbReference type="OrthoDB" id="7203732at2"/>
<evidence type="ECO:0000256" key="1">
    <source>
        <dbReference type="SAM" id="SignalP"/>
    </source>
</evidence>
<keyword evidence="3" id="KW-1185">Reference proteome</keyword>
<evidence type="ECO:0000313" key="3">
    <source>
        <dbReference type="Proteomes" id="UP000056905"/>
    </source>
</evidence>
<dbReference type="STRING" id="69395.AQ619_01650"/>
<gene>
    <name evidence="2" type="ORF">AQ619_01650</name>
</gene>
<evidence type="ECO:0000313" key="2">
    <source>
        <dbReference type="EMBL" id="ALL12169.1"/>
    </source>
</evidence>
<sequence length="447" mass="46366">MRPFAIGLAAALALGALVPAAVISAPKESKDKPKVDAKAREAGMKDAPAIMQSLNAGCTVTDARLIGLDKKTATGYYEVACQDSIGFALIAKKDTPAQAFTCLESNAPAADGKPSALACILPGNENPKAGLKPFVAKAGVACDIENARAIGSGAKNSYFEIACKGGTGYVMQTTNPASAAGDVLANSCLLYEEGANVSCKLTDKAAQLAIVDTLTAASGKTCQVKDKRYVLSTKTDNYFEVACADGKGYMLQQTAAGGALARTIDCAQAGFVGGGCTLTDSVAAQTEQAGLYTKLSTKGGFDCQVEKYGMLPSPDPKKEIVELKCKNRPDGAIAIFSTGPAVIYDCLFAELNGYRCSFSKQDSMFPRLSADLKAYGKGSCEVSGVRLVGRNDNEGYFEVACSDGLPGWVMSYPVNTPNPKSKEILACSQAKGIGGGCKLPTNASKKS</sequence>
<keyword evidence="1" id="KW-0732">Signal</keyword>
<reference evidence="2 3" key="1">
    <citation type="submission" date="2015-10" db="EMBL/GenBank/DDBJ databases">
        <title>Conservation of the essential genome among Caulobacter and Brevundimonas species.</title>
        <authorList>
            <person name="Scott D."/>
            <person name="Ely B."/>
        </authorList>
    </citation>
    <scope>NUCLEOTIDE SEQUENCE [LARGE SCALE GENOMIC DNA]</scope>
    <source>
        <strain evidence="2 3">CB4</strain>
    </source>
</reference>
<dbReference type="EMBL" id="CP013002">
    <property type="protein sequence ID" value="ALL12169.1"/>
    <property type="molecule type" value="Genomic_DNA"/>
</dbReference>
<feature type="chain" id="PRO_5006052396" evidence="1">
    <location>
        <begin position="21"/>
        <end position="447"/>
    </location>
</feature>